<name>A0A1I5KPM2_9ACTN</name>
<protein>
    <submittedName>
        <fullName evidence="2">Uncharacterized protein</fullName>
    </submittedName>
</protein>
<dbReference type="AlphaFoldDB" id="A0A1I5KPM2"/>
<feature type="region of interest" description="Disordered" evidence="1">
    <location>
        <begin position="1"/>
        <end position="32"/>
    </location>
</feature>
<accession>A0A1I5KPM2</accession>
<proteinExistence type="predicted"/>
<reference evidence="3" key="1">
    <citation type="submission" date="2016-10" db="EMBL/GenBank/DDBJ databases">
        <authorList>
            <person name="Varghese N."/>
            <person name="Submissions S."/>
        </authorList>
    </citation>
    <scope>NUCLEOTIDE SEQUENCE [LARGE SCALE GENOMIC DNA]</scope>
    <source>
        <strain evidence="3">DSM 44208</strain>
    </source>
</reference>
<evidence type="ECO:0000313" key="2">
    <source>
        <dbReference type="EMBL" id="SFO86842.1"/>
    </source>
</evidence>
<dbReference type="Proteomes" id="UP000198857">
    <property type="component" value="Unassembled WGS sequence"/>
</dbReference>
<dbReference type="STRING" id="1523247.SAMN05660464_1330"/>
<organism evidence="2 3">
    <name type="scientific">Geodermatophilus dictyosporus</name>
    <dbReference type="NCBI Taxonomy" id="1523247"/>
    <lineage>
        <taxon>Bacteria</taxon>
        <taxon>Bacillati</taxon>
        <taxon>Actinomycetota</taxon>
        <taxon>Actinomycetes</taxon>
        <taxon>Geodermatophilales</taxon>
        <taxon>Geodermatophilaceae</taxon>
        <taxon>Geodermatophilus</taxon>
    </lineage>
</organism>
<sequence>MEDPRAPRHPRARGGPLHGGHGPVPRTGPAGTWDRIAGPGAGAVENSGSLGLGLAGGVLAPALGRGRTGTAGAAVLRLLALDLWGGAWCNNTPAAARWYHRPGQGPRQHLAFAAAHLHPVVLAWLDPAGPGDRGARLRWAAALHGYLLAATALLTATRDRRTRRVLGLAATAGGVLLDRALGPSAAAPWFAPVFYAKLLAGHTAGAALLPADPLAPAQTRVGSNP</sequence>
<evidence type="ECO:0000256" key="1">
    <source>
        <dbReference type="SAM" id="MobiDB-lite"/>
    </source>
</evidence>
<gene>
    <name evidence="2" type="ORF">SAMN05660464_1330</name>
</gene>
<evidence type="ECO:0000313" key="3">
    <source>
        <dbReference type="Proteomes" id="UP000198857"/>
    </source>
</evidence>
<dbReference type="EMBL" id="FOWQ01000002">
    <property type="protein sequence ID" value="SFO86842.1"/>
    <property type="molecule type" value="Genomic_DNA"/>
</dbReference>
<keyword evidence="3" id="KW-1185">Reference proteome</keyword>